<keyword evidence="9" id="KW-1185">Reference proteome</keyword>
<dbReference type="SUPFAM" id="SSF53474">
    <property type="entry name" value="alpha/beta-Hydrolases"/>
    <property type="match status" value="1"/>
</dbReference>
<evidence type="ECO:0000256" key="7">
    <source>
        <dbReference type="SAM" id="SignalP"/>
    </source>
</evidence>
<evidence type="ECO:0000256" key="6">
    <source>
        <dbReference type="ARBA" id="ARBA00023180"/>
    </source>
</evidence>
<dbReference type="Pfam" id="PF00450">
    <property type="entry name" value="Peptidase_S10"/>
    <property type="match status" value="1"/>
</dbReference>
<keyword evidence="6" id="KW-0325">Glycoprotein</keyword>
<dbReference type="InterPro" id="IPR001563">
    <property type="entry name" value="Peptidase_S10"/>
</dbReference>
<comment type="caution">
    <text evidence="8">The sequence shown here is derived from an EMBL/GenBank/DDBJ whole genome shotgun (WGS) entry which is preliminary data.</text>
</comment>
<evidence type="ECO:0000256" key="4">
    <source>
        <dbReference type="ARBA" id="ARBA00022670"/>
    </source>
</evidence>
<dbReference type="PANTHER" id="PTHR11802:SF113">
    <property type="entry name" value="SERINE CARBOXYPEPTIDASE CTSA-4.1"/>
    <property type="match status" value="1"/>
</dbReference>
<dbReference type="Proteomes" id="UP000814176">
    <property type="component" value="Unassembled WGS sequence"/>
</dbReference>
<dbReference type="EMBL" id="JADCUA010000002">
    <property type="protein sequence ID" value="KAH9843005.1"/>
    <property type="molecule type" value="Genomic_DNA"/>
</dbReference>
<keyword evidence="3 8" id="KW-0121">Carboxypeptidase</keyword>
<feature type="chain" id="PRO_5047323338" description="carboxypeptidase C" evidence="7">
    <location>
        <begin position="19"/>
        <end position="499"/>
    </location>
</feature>
<evidence type="ECO:0000256" key="5">
    <source>
        <dbReference type="ARBA" id="ARBA00022801"/>
    </source>
</evidence>
<name>A0ABQ8KVA0_9APHY</name>
<accession>A0ABQ8KVA0</accession>
<evidence type="ECO:0000313" key="8">
    <source>
        <dbReference type="EMBL" id="KAH9843005.1"/>
    </source>
</evidence>
<evidence type="ECO:0000256" key="3">
    <source>
        <dbReference type="ARBA" id="ARBA00022645"/>
    </source>
</evidence>
<dbReference type="EC" id="3.4.16.5" evidence="2"/>
<organism evidence="8 9">
    <name type="scientific">Rhodofomes roseus</name>
    <dbReference type="NCBI Taxonomy" id="34475"/>
    <lineage>
        <taxon>Eukaryota</taxon>
        <taxon>Fungi</taxon>
        <taxon>Dikarya</taxon>
        <taxon>Basidiomycota</taxon>
        <taxon>Agaricomycotina</taxon>
        <taxon>Agaricomycetes</taxon>
        <taxon>Polyporales</taxon>
        <taxon>Rhodofomes</taxon>
    </lineage>
</organism>
<dbReference type="RefSeq" id="XP_047784052.1">
    <property type="nucleotide sequence ID" value="XM_047922483.1"/>
</dbReference>
<dbReference type="InterPro" id="IPR029058">
    <property type="entry name" value="AB_hydrolase_fold"/>
</dbReference>
<dbReference type="GeneID" id="72003215"/>
<keyword evidence="5" id="KW-0378">Hydrolase</keyword>
<comment type="similarity">
    <text evidence="1">Belongs to the peptidase S10 family.</text>
</comment>
<evidence type="ECO:0000256" key="1">
    <source>
        <dbReference type="ARBA" id="ARBA00009431"/>
    </source>
</evidence>
<dbReference type="Gene3D" id="1.10.287.410">
    <property type="match status" value="1"/>
</dbReference>
<dbReference type="GO" id="GO:0004180">
    <property type="term" value="F:carboxypeptidase activity"/>
    <property type="evidence" value="ECO:0007669"/>
    <property type="project" value="UniProtKB-KW"/>
</dbReference>
<sequence length="499" mass="55102">MLWYRPSFLLTSVVIANASDFSFIQSGPTALHNPVVGFAAEQRETHPSPPGDLSLLSTDRFAVLEHPLFPDYHVRIKKSEFCDGTVGTYTGYIDIQARHLFFYFFESRSDPAKDDVIFWTSGGPGCSSSLSLFMELGPCRVTSPDNTTFNPHSCNEHANVFFVDQPIGVGFSYSEYGETVNTTPDAAKDIAAFIAIFLEHFSQFGGRAFHMAGSSYGGRYIPAFAAEVYGQNAKLIEAGLMPVNLSSIMLGNGCTDWISMVPSWYDMACTPASVAPILDISSCVRMKQAVPRCKDALQKSCIDSYDSLSCGAADMFCQTELSGPLLITDYNIYDISKRCERSLALCYPITEKITSYLDRPDVREQIGVDALVSANFTLCNDDVHAAFSATQDLMFPTRHYVSALLERGVRALVYVGINDWACNWVGNERMLLDLEWTGQDAFVKTPLREWTVNGNVAGLTRRSGALTFATMYGAGHMAPYDKPAESLELTKRWLAGEEL</sequence>
<evidence type="ECO:0000313" key="9">
    <source>
        <dbReference type="Proteomes" id="UP000814176"/>
    </source>
</evidence>
<dbReference type="Gene3D" id="3.40.50.1820">
    <property type="entry name" value="alpha/beta hydrolase"/>
    <property type="match status" value="1"/>
</dbReference>
<keyword evidence="7" id="KW-0732">Signal</keyword>
<gene>
    <name evidence="8" type="ORF">C8Q71DRAFT_735526</name>
</gene>
<dbReference type="PRINTS" id="PR00724">
    <property type="entry name" value="CRBOXYPTASEC"/>
</dbReference>
<dbReference type="PANTHER" id="PTHR11802">
    <property type="entry name" value="SERINE PROTEASE FAMILY S10 SERINE CARBOXYPEPTIDASE"/>
    <property type="match status" value="1"/>
</dbReference>
<reference evidence="8 9" key="1">
    <citation type="journal article" date="2021" name="Environ. Microbiol.">
        <title>Gene family expansions and transcriptome signatures uncover fungal adaptations to wood decay.</title>
        <authorList>
            <person name="Hage H."/>
            <person name="Miyauchi S."/>
            <person name="Viragh M."/>
            <person name="Drula E."/>
            <person name="Min B."/>
            <person name="Chaduli D."/>
            <person name="Navarro D."/>
            <person name="Favel A."/>
            <person name="Norest M."/>
            <person name="Lesage-Meessen L."/>
            <person name="Balint B."/>
            <person name="Merenyi Z."/>
            <person name="de Eugenio L."/>
            <person name="Morin E."/>
            <person name="Martinez A.T."/>
            <person name="Baldrian P."/>
            <person name="Stursova M."/>
            <person name="Martinez M.J."/>
            <person name="Novotny C."/>
            <person name="Magnuson J.K."/>
            <person name="Spatafora J.W."/>
            <person name="Maurice S."/>
            <person name="Pangilinan J."/>
            <person name="Andreopoulos W."/>
            <person name="LaButti K."/>
            <person name="Hundley H."/>
            <person name="Na H."/>
            <person name="Kuo A."/>
            <person name="Barry K."/>
            <person name="Lipzen A."/>
            <person name="Henrissat B."/>
            <person name="Riley R."/>
            <person name="Ahrendt S."/>
            <person name="Nagy L.G."/>
            <person name="Grigoriev I.V."/>
            <person name="Martin F."/>
            <person name="Rosso M.N."/>
        </authorList>
    </citation>
    <scope>NUCLEOTIDE SEQUENCE [LARGE SCALE GENOMIC DNA]</scope>
    <source>
        <strain evidence="8 9">CIRM-BRFM 1785</strain>
    </source>
</reference>
<proteinExistence type="inferred from homology"/>
<keyword evidence="4" id="KW-0645">Protease</keyword>
<evidence type="ECO:0000256" key="2">
    <source>
        <dbReference type="ARBA" id="ARBA00012446"/>
    </source>
</evidence>
<feature type="signal peptide" evidence="7">
    <location>
        <begin position="1"/>
        <end position="18"/>
    </location>
</feature>
<protein>
    <recommendedName>
        <fullName evidence="2">carboxypeptidase C</fullName>
        <ecNumber evidence="2">3.4.16.5</ecNumber>
    </recommendedName>
</protein>